<protein>
    <submittedName>
        <fullName evidence="1">Orotidine 5'-phosphate decarboxylase domain protein</fullName>
        <ecNumber evidence="1">4.1.1.23</ecNumber>
    </submittedName>
</protein>
<sequence length="50" mass="5554">MLVYTMHQKNPIICALDTADLERATTLAKAISGKVAIQLHFRASSVRRVN</sequence>
<reference evidence="1 2" key="1">
    <citation type="submission" date="2015-01" db="EMBL/GenBank/DDBJ databases">
        <title>Genome Sequencing of Rickettsiales.</title>
        <authorList>
            <person name="Daugherty S.C."/>
            <person name="Su Q."/>
            <person name="Abolude K."/>
            <person name="Beier-Sexton M."/>
            <person name="Carlyon J.A."/>
            <person name="Carter R."/>
            <person name="Day N.P."/>
            <person name="Dumler S.J."/>
            <person name="Dyachenko V."/>
            <person name="Godinez A."/>
            <person name="Kurtti T.J."/>
            <person name="Lichay M."/>
            <person name="Mullins K.E."/>
            <person name="Ott S."/>
            <person name="Pappas-Brown V."/>
            <person name="Paris D.H."/>
            <person name="Patel P."/>
            <person name="Richards A.L."/>
            <person name="Sadzewicz L."/>
            <person name="Sears K."/>
            <person name="Seidman D."/>
            <person name="Sengamalay N."/>
            <person name="Stenos J."/>
            <person name="Tallon L.J."/>
            <person name="Vincent G."/>
            <person name="Fraser C.M."/>
            <person name="Munderloh U."/>
            <person name="Dunning-Hotopp J.C."/>
        </authorList>
    </citation>
    <scope>NUCLEOTIDE SEQUENCE [LARGE SCALE GENOMIC DNA]</scope>
    <source>
        <strain evidence="1 2">NCH-1</strain>
    </source>
</reference>
<dbReference type="GO" id="GO:0004590">
    <property type="term" value="F:orotidine-5'-phosphate decarboxylase activity"/>
    <property type="evidence" value="ECO:0007669"/>
    <property type="project" value="UniProtKB-EC"/>
</dbReference>
<proteinExistence type="predicted"/>
<dbReference type="EC" id="4.1.1.23" evidence="1"/>
<accession>A0A0F3NDF8</accession>
<gene>
    <name evidence="1" type="ORF">EPHNCH_0806</name>
</gene>
<dbReference type="Proteomes" id="UP000033754">
    <property type="component" value="Unassembled WGS sequence"/>
</dbReference>
<dbReference type="AlphaFoldDB" id="A0A0F3NDF8"/>
<keyword evidence="1" id="KW-0456">Lyase</keyword>
<evidence type="ECO:0000313" key="1">
    <source>
        <dbReference type="EMBL" id="KJV65791.1"/>
    </source>
</evidence>
<dbReference type="EMBL" id="LANT01000004">
    <property type="protein sequence ID" value="KJV65791.1"/>
    <property type="molecule type" value="Genomic_DNA"/>
</dbReference>
<organism evidence="1 2">
    <name type="scientific">Anaplasma phagocytophilum str. NCH-1</name>
    <dbReference type="NCBI Taxonomy" id="1359161"/>
    <lineage>
        <taxon>Bacteria</taxon>
        <taxon>Pseudomonadati</taxon>
        <taxon>Pseudomonadota</taxon>
        <taxon>Alphaproteobacteria</taxon>
        <taxon>Rickettsiales</taxon>
        <taxon>Anaplasmataceae</taxon>
        <taxon>Anaplasma</taxon>
        <taxon>phagocytophilum group</taxon>
    </lineage>
</organism>
<evidence type="ECO:0000313" key="2">
    <source>
        <dbReference type="Proteomes" id="UP000033754"/>
    </source>
</evidence>
<name>A0A0F3NDF8_ANAPH</name>
<comment type="caution">
    <text evidence="1">The sequence shown here is derived from an EMBL/GenBank/DDBJ whole genome shotgun (WGS) entry which is preliminary data.</text>
</comment>